<evidence type="ECO:0000256" key="4">
    <source>
        <dbReference type="ARBA" id="ARBA00022490"/>
    </source>
</evidence>
<dbReference type="GO" id="GO:0005778">
    <property type="term" value="C:peroxisomal membrane"/>
    <property type="evidence" value="ECO:0007669"/>
    <property type="project" value="EnsemblFungi"/>
</dbReference>
<dbReference type="InterPro" id="IPR001680">
    <property type="entry name" value="WD40_rpt"/>
</dbReference>
<dbReference type="AlphaFoldDB" id="I2GVN5"/>
<dbReference type="InterPro" id="IPR020472">
    <property type="entry name" value="WD40_PAC1"/>
</dbReference>
<reference evidence="12 13" key="1">
    <citation type="journal article" date="2011" name="Proc. Natl. Acad. Sci. U.S.A.">
        <title>Evolutionary erosion of yeast sex chromosomes by mating-type switching accidents.</title>
        <authorList>
            <person name="Gordon J.L."/>
            <person name="Armisen D."/>
            <person name="Proux-Wera E."/>
            <person name="Oheigeartaigh S.S."/>
            <person name="Byrne K.P."/>
            <person name="Wolfe K.H."/>
        </authorList>
    </citation>
    <scope>NUCLEOTIDE SEQUENCE [LARGE SCALE GENOMIC DNA]</scope>
    <source>
        <strain evidence="13">ATCC 34711 / CBS 6284 / DSM 70876 / NBRC 10599 / NRRL Y-10934 / UCD 77-7</strain>
    </source>
</reference>
<keyword evidence="4" id="KW-0963">Cytoplasm</keyword>
<dbReference type="EMBL" id="HE806316">
    <property type="protein sequence ID" value="CCH58187.1"/>
    <property type="molecule type" value="Genomic_DNA"/>
</dbReference>
<comment type="similarity">
    <text evidence="9">Belongs to the WD repeat peroxin-7 family.</text>
</comment>
<evidence type="ECO:0000256" key="9">
    <source>
        <dbReference type="ARBA" id="ARBA00024017"/>
    </source>
</evidence>
<dbReference type="PANTHER" id="PTHR46027">
    <property type="entry name" value="PEROXISOMAL TARGETING SIGNAL 2 RECEPTOR"/>
    <property type="match status" value="1"/>
</dbReference>
<protein>
    <recommendedName>
        <fullName evidence="10">Peroxin-7</fullName>
    </recommendedName>
</protein>
<keyword evidence="6" id="KW-0677">Repeat</keyword>
<dbReference type="STRING" id="1071380.I2GVN5"/>
<dbReference type="PROSITE" id="PS50294">
    <property type="entry name" value="WD_REPEATS_REGION"/>
    <property type="match status" value="1"/>
</dbReference>
<dbReference type="InterPro" id="IPR019775">
    <property type="entry name" value="WD40_repeat_CS"/>
</dbReference>
<dbReference type="GeneID" id="14492815"/>
<evidence type="ECO:0000256" key="5">
    <source>
        <dbReference type="ARBA" id="ARBA00022574"/>
    </source>
</evidence>
<evidence type="ECO:0000256" key="3">
    <source>
        <dbReference type="ARBA" id="ARBA00022448"/>
    </source>
</evidence>
<dbReference type="PROSITE" id="PS00678">
    <property type="entry name" value="WD_REPEATS_1"/>
    <property type="match status" value="1"/>
</dbReference>
<organism evidence="12 13">
    <name type="scientific">Henningerozyma blattae (strain ATCC 34711 / CBS 6284 / DSM 70876 / NBRC 10599 / NRRL Y-10934 / UCD 77-7)</name>
    <name type="common">Yeast</name>
    <name type="synonym">Tetrapisispora blattae</name>
    <dbReference type="NCBI Taxonomy" id="1071380"/>
    <lineage>
        <taxon>Eukaryota</taxon>
        <taxon>Fungi</taxon>
        <taxon>Dikarya</taxon>
        <taxon>Ascomycota</taxon>
        <taxon>Saccharomycotina</taxon>
        <taxon>Saccharomycetes</taxon>
        <taxon>Saccharomycetales</taxon>
        <taxon>Saccharomycetaceae</taxon>
        <taxon>Henningerozyma</taxon>
    </lineage>
</organism>
<dbReference type="SMART" id="SM00320">
    <property type="entry name" value="WD40"/>
    <property type="match status" value="6"/>
</dbReference>
<dbReference type="FunCoup" id="I2GVN5">
    <property type="interactions" value="487"/>
</dbReference>
<feature type="repeat" description="WD" evidence="11">
    <location>
        <begin position="100"/>
        <end position="142"/>
    </location>
</feature>
<dbReference type="HOGENOM" id="CLU_046581_1_0_1"/>
<evidence type="ECO:0000256" key="10">
    <source>
        <dbReference type="ARBA" id="ARBA00032565"/>
    </source>
</evidence>
<dbReference type="SUPFAM" id="SSF50978">
    <property type="entry name" value="WD40 repeat-like"/>
    <property type="match status" value="1"/>
</dbReference>
<feature type="repeat" description="WD" evidence="11">
    <location>
        <begin position="266"/>
        <end position="299"/>
    </location>
</feature>
<evidence type="ECO:0000313" key="13">
    <source>
        <dbReference type="Proteomes" id="UP000002866"/>
    </source>
</evidence>
<dbReference type="Proteomes" id="UP000002866">
    <property type="component" value="Chromosome 1"/>
</dbReference>
<dbReference type="GO" id="GO:0005829">
    <property type="term" value="C:cytosol"/>
    <property type="evidence" value="ECO:0007669"/>
    <property type="project" value="UniProtKB-SubCell"/>
</dbReference>
<keyword evidence="7" id="KW-0653">Protein transport</keyword>
<dbReference type="GO" id="GO:0005782">
    <property type="term" value="C:peroxisomal matrix"/>
    <property type="evidence" value="ECO:0007669"/>
    <property type="project" value="UniProtKB-SubCell"/>
</dbReference>
<keyword evidence="5 11" id="KW-0853">WD repeat</keyword>
<evidence type="ECO:0000256" key="7">
    <source>
        <dbReference type="ARBA" id="ARBA00022927"/>
    </source>
</evidence>
<dbReference type="InParanoid" id="I2GVN5"/>
<evidence type="ECO:0000256" key="11">
    <source>
        <dbReference type="PROSITE-ProRule" id="PRU00221"/>
    </source>
</evidence>
<accession>I2GVN5</accession>
<evidence type="ECO:0000256" key="6">
    <source>
        <dbReference type="ARBA" id="ARBA00022737"/>
    </source>
</evidence>
<evidence type="ECO:0000256" key="1">
    <source>
        <dbReference type="ARBA" id="ARBA00004253"/>
    </source>
</evidence>
<dbReference type="GO" id="GO:0005053">
    <property type="term" value="F:peroxisome matrix targeting signal-2 binding"/>
    <property type="evidence" value="ECO:0007669"/>
    <property type="project" value="EnsemblFungi"/>
</dbReference>
<evidence type="ECO:0000313" key="12">
    <source>
        <dbReference type="EMBL" id="CCH58187.1"/>
    </source>
</evidence>
<sequence length="362" mass="41195">MLEFNLNGFSGYGVQYSPFFDSKIAVVSGANYGLSGQGKLSILNLTGNRQMQESASVITNDCLFDLAWSEINPTQVLVAQGDGTLTLFDLTNKLQQIQIYKEHYSEVFSCNWNMLTRRTFISGSWDGKVKIWDCARSESVLTLRNNRSLGHTGEHIETKALQRNSKNKDCIYQALFSPHDPNMAMCCSGNSYLTFFDLRQPNQQNSILAHSGLETLSCDYNKYRSYIVASAGVDKAIRIWDLRMIKNKPHNMFADISSYNCTNEVVNAHELAIRKILWSPHHSNYFLTTSYDLTCRVWQDLSHDGTRQVWKTNSTEPGKGCRYKFNKHTEFVLGADWSLWGQPGFVASTAWDGKVFIWNAFE</sequence>
<dbReference type="OrthoDB" id="273771at2759"/>
<gene>
    <name evidence="12" type="primary">TBLA0A03890</name>
    <name evidence="12" type="ORF">TBLA_0A03890</name>
</gene>
<dbReference type="GO" id="GO:0016560">
    <property type="term" value="P:protein import into peroxisome matrix, docking"/>
    <property type="evidence" value="ECO:0007669"/>
    <property type="project" value="EnsemblFungi"/>
</dbReference>
<dbReference type="RefSeq" id="XP_004177706.1">
    <property type="nucleotide sequence ID" value="XM_004177658.1"/>
</dbReference>
<dbReference type="PRINTS" id="PR00320">
    <property type="entry name" value="GPROTEINBRPT"/>
</dbReference>
<dbReference type="KEGG" id="tbl:TBLA_0A03890"/>
<dbReference type="InterPro" id="IPR044536">
    <property type="entry name" value="PEX7"/>
</dbReference>
<keyword evidence="8" id="KW-0576">Peroxisome</keyword>
<evidence type="ECO:0000256" key="8">
    <source>
        <dbReference type="ARBA" id="ARBA00023140"/>
    </source>
</evidence>
<proteinExistence type="inferred from homology"/>
<dbReference type="GO" id="GO:0062137">
    <property type="term" value="C:cargo receptor complex"/>
    <property type="evidence" value="ECO:0007669"/>
    <property type="project" value="EnsemblFungi"/>
</dbReference>
<comment type="subcellular location">
    <subcellularLocation>
        <location evidence="2">Cytoplasm</location>
        <location evidence="2">Cytosol</location>
    </subcellularLocation>
    <subcellularLocation>
        <location evidence="1">Peroxisome matrix</location>
    </subcellularLocation>
</comment>
<keyword evidence="3" id="KW-0813">Transport</keyword>
<name>I2GVN5_HENB6</name>
<dbReference type="eggNOG" id="KOG0277">
    <property type="taxonomic scope" value="Eukaryota"/>
</dbReference>
<dbReference type="PANTHER" id="PTHR46027:SF1">
    <property type="entry name" value="PEROXISOMAL TARGETING SIGNAL 2 RECEPTOR"/>
    <property type="match status" value="1"/>
</dbReference>
<evidence type="ECO:0000256" key="2">
    <source>
        <dbReference type="ARBA" id="ARBA00004514"/>
    </source>
</evidence>
<dbReference type="Pfam" id="PF00400">
    <property type="entry name" value="WD40"/>
    <property type="match status" value="4"/>
</dbReference>
<dbReference type="Gene3D" id="2.130.10.10">
    <property type="entry name" value="YVTN repeat-like/Quinoprotein amine dehydrogenase"/>
    <property type="match status" value="1"/>
</dbReference>
<dbReference type="InterPro" id="IPR015943">
    <property type="entry name" value="WD40/YVTN_repeat-like_dom_sf"/>
</dbReference>
<dbReference type="OMA" id="FAVHWNL"/>
<keyword evidence="13" id="KW-1185">Reference proteome</keyword>
<dbReference type="PROSITE" id="PS50082">
    <property type="entry name" value="WD_REPEATS_2"/>
    <property type="match status" value="2"/>
</dbReference>
<dbReference type="InterPro" id="IPR036322">
    <property type="entry name" value="WD40_repeat_dom_sf"/>
</dbReference>